<evidence type="ECO:0008006" key="3">
    <source>
        <dbReference type="Google" id="ProtNLM"/>
    </source>
</evidence>
<sequence length="67" mass="7878">MNCPDDLRLLHQEAALLALLERVALLERALSFEVRQRERMEEVILKLTGLPRRVDRLERDRAARGQQ</sequence>
<dbReference type="EMBL" id="BMYI01000005">
    <property type="protein sequence ID" value="GHC22425.1"/>
    <property type="molecule type" value="Genomic_DNA"/>
</dbReference>
<dbReference type="Proteomes" id="UP000658305">
    <property type="component" value="Unassembled WGS sequence"/>
</dbReference>
<protein>
    <recommendedName>
        <fullName evidence="3">SlyX protein</fullName>
    </recommendedName>
</protein>
<comment type="caution">
    <text evidence="1">The sequence shown here is derived from an EMBL/GenBank/DDBJ whole genome shotgun (WGS) entry which is preliminary data.</text>
</comment>
<gene>
    <name evidence="1" type="ORF">GCM10007291_22340</name>
</gene>
<organism evidence="1 2">
    <name type="scientific">Gemmobacter nanjingensis</name>
    <dbReference type="NCBI Taxonomy" id="488454"/>
    <lineage>
        <taxon>Bacteria</taxon>
        <taxon>Pseudomonadati</taxon>
        <taxon>Pseudomonadota</taxon>
        <taxon>Alphaproteobacteria</taxon>
        <taxon>Rhodobacterales</taxon>
        <taxon>Paracoccaceae</taxon>
        <taxon>Gemmobacter</taxon>
    </lineage>
</organism>
<dbReference type="RefSeq" id="WP_189381017.1">
    <property type="nucleotide sequence ID" value="NZ_BMYI01000005.1"/>
</dbReference>
<evidence type="ECO:0000313" key="1">
    <source>
        <dbReference type="EMBL" id="GHC22425.1"/>
    </source>
</evidence>
<keyword evidence="2" id="KW-1185">Reference proteome</keyword>
<proteinExistence type="predicted"/>
<evidence type="ECO:0000313" key="2">
    <source>
        <dbReference type="Proteomes" id="UP000658305"/>
    </source>
</evidence>
<name>A0ABQ3FG02_9RHOB</name>
<reference evidence="2" key="1">
    <citation type="journal article" date="2019" name="Int. J. Syst. Evol. Microbiol.">
        <title>The Global Catalogue of Microorganisms (GCM) 10K type strain sequencing project: providing services to taxonomists for standard genome sequencing and annotation.</title>
        <authorList>
            <consortium name="The Broad Institute Genomics Platform"/>
            <consortium name="The Broad Institute Genome Sequencing Center for Infectious Disease"/>
            <person name="Wu L."/>
            <person name="Ma J."/>
        </authorList>
    </citation>
    <scope>NUCLEOTIDE SEQUENCE [LARGE SCALE GENOMIC DNA]</scope>
    <source>
        <strain evidence="2">KCTC 23298</strain>
    </source>
</reference>
<accession>A0ABQ3FG02</accession>